<dbReference type="Proteomes" id="UP000444318">
    <property type="component" value="Unassembled WGS sequence"/>
</dbReference>
<proteinExistence type="predicted"/>
<keyword evidence="2" id="KW-1185">Reference proteome</keyword>
<protein>
    <submittedName>
        <fullName evidence="1">Uncharacterized protein</fullName>
    </submittedName>
</protein>
<evidence type="ECO:0000313" key="2">
    <source>
        <dbReference type="Proteomes" id="UP000444318"/>
    </source>
</evidence>
<name>A0A843SNK0_9BURK</name>
<evidence type="ECO:0000313" key="1">
    <source>
        <dbReference type="EMBL" id="MQA23641.1"/>
    </source>
</evidence>
<reference evidence="1 2" key="1">
    <citation type="submission" date="2019-10" db="EMBL/GenBank/DDBJ databases">
        <title>Two novel species isolated from a subtropical stream in China.</title>
        <authorList>
            <person name="Lu H."/>
        </authorList>
    </citation>
    <scope>NUCLEOTIDE SEQUENCE [LARGE SCALE GENOMIC DNA]</scope>
    <source>
        <strain evidence="1 2">FT103W</strain>
    </source>
</reference>
<dbReference type="EMBL" id="WHUF01000012">
    <property type="protein sequence ID" value="MQA23641.1"/>
    <property type="molecule type" value="Genomic_DNA"/>
</dbReference>
<organism evidence="1 2">
    <name type="scientific">Rugamonas rivuli</name>
    <dbReference type="NCBI Taxonomy" id="2743358"/>
    <lineage>
        <taxon>Bacteria</taxon>
        <taxon>Pseudomonadati</taxon>
        <taxon>Pseudomonadota</taxon>
        <taxon>Betaproteobacteria</taxon>
        <taxon>Burkholderiales</taxon>
        <taxon>Oxalobacteraceae</taxon>
        <taxon>Telluria group</taxon>
        <taxon>Rugamonas</taxon>
    </lineage>
</organism>
<dbReference type="AlphaFoldDB" id="A0A843SNK0"/>
<comment type="caution">
    <text evidence="1">The sequence shown here is derived from an EMBL/GenBank/DDBJ whole genome shotgun (WGS) entry which is preliminary data.</text>
</comment>
<sequence length="127" mass="13875">MGNCSSAPKSAKIEVSADGFRAIPTEAGIKLVRDLFEGIGVDRLRADRYFANQSFSDVGEVDDTDLTEAIAVGLDCLTAEPAGDRSAVKDALIKRLDAQLGSPRGRFTFRVGRSYKKVWPNQRTLMH</sequence>
<gene>
    <name evidence="1" type="ORF">GEV01_29380</name>
</gene>
<dbReference type="RefSeq" id="WP_152809779.1">
    <property type="nucleotide sequence ID" value="NZ_WHUF01000012.1"/>
</dbReference>
<accession>A0A843SNK0</accession>